<dbReference type="EMBL" id="CAADFG010000010">
    <property type="protein sequence ID" value="VFJ88699.1"/>
    <property type="molecule type" value="Genomic_DNA"/>
</dbReference>
<protein>
    <submittedName>
        <fullName evidence="3">Uncharacterized protein</fullName>
    </submittedName>
</protein>
<dbReference type="EMBL" id="CAADFJ010000009">
    <property type="protein sequence ID" value="VFJ96931.1"/>
    <property type="molecule type" value="Genomic_DNA"/>
</dbReference>
<proteinExistence type="predicted"/>
<organism evidence="3">
    <name type="scientific">Candidatus Kentrum eta</name>
    <dbReference type="NCBI Taxonomy" id="2126337"/>
    <lineage>
        <taxon>Bacteria</taxon>
        <taxon>Pseudomonadati</taxon>
        <taxon>Pseudomonadota</taxon>
        <taxon>Gammaproteobacteria</taxon>
        <taxon>Candidatus Kentrum</taxon>
    </lineage>
</organism>
<gene>
    <name evidence="1" type="ORF">BECKH772A_GA0070896_1001037</name>
    <name evidence="2" type="ORF">BECKH772B_GA0070898_1001137</name>
    <name evidence="3" type="ORF">BECKH772C_GA0070978_1000937</name>
</gene>
<reference evidence="3" key="1">
    <citation type="submission" date="2019-02" db="EMBL/GenBank/DDBJ databases">
        <authorList>
            <person name="Gruber-Vodicka R. H."/>
            <person name="Seah K. B. B."/>
        </authorList>
    </citation>
    <scope>NUCLEOTIDE SEQUENCE</scope>
    <source>
        <strain evidence="3">BECK_SA2B12</strain>
        <strain evidence="1">BECK_SA2B15</strain>
        <strain evidence="2">BECK_SA2B20</strain>
    </source>
</reference>
<evidence type="ECO:0000313" key="1">
    <source>
        <dbReference type="EMBL" id="VFJ88699.1"/>
    </source>
</evidence>
<dbReference type="AlphaFoldDB" id="A0A450UWM9"/>
<evidence type="ECO:0000313" key="3">
    <source>
        <dbReference type="EMBL" id="VFJ96931.1"/>
    </source>
</evidence>
<evidence type="ECO:0000313" key="2">
    <source>
        <dbReference type="EMBL" id="VFJ90813.1"/>
    </source>
</evidence>
<dbReference type="EMBL" id="CAADFI010000011">
    <property type="protein sequence ID" value="VFJ90813.1"/>
    <property type="molecule type" value="Genomic_DNA"/>
</dbReference>
<name>A0A450UWM9_9GAMM</name>
<sequence length="93" mass="10877">MEVKEAVKIAIDYIVEVFSEDNLSNIGLEEITFSEPDDTWHVTIGFSRPWDYQSQTLINPLIDKLQQRQPVRQFKVVKVDNQTGKVREITIRE</sequence>
<accession>A0A450UWM9</accession>